<dbReference type="EMBL" id="JAGXOE010000045">
    <property type="protein sequence ID" value="MBS4102934.1"/>
    <property type="molecule type" value="Genomic_DNA"/>
</dbReference>
<evidence type="ECO:0000313" key="2">
    <source>
        <dbReference type="EMBL" id="MBS4102934.1"/>
    </source>
</evidence>
<name>A0ABS5NF68_TSUPA</name>
<feature type="region of interest" description="Disordered" evidence="1">
    <location>
        <begin position="135"/>
        <end position="181"/>
    </location>
</feature>
<sequence length="203" mass="20721">MSFPMYLKRRATGSNQRAAGELAPLRAAEAIRAIGTAAEALAALSKATDPTPEQALSAVLTWRAGQQDIQRLERELLGCAVLGGAAVSTTAAKLSVRPQTVSSWLGSTAARWRGQEMKRVEKGKWEPLNAADQHVSGAETGNVPSDDAPSTSNDGGSGSGDAASAGRDAVGTGADAVSDDVDPDILAAALADVERDLLGGGAR</sequence>
<dbReference type="RefSeq" id="WP_212554476.1">
    <property type="nucleotide sequence ID" value="NZ_JAGXOE010000045.1"/>
</dbReference>
<organism evidence="2 3">
    <name type="scientific">Tsukamurella paurometabola</name>
    <name type="common">Corynebacterium paurometabolum</name>
    <dbReference type="NCBI Taxonomy" id="2061"/>
    <lineage>
        <taxon>Bacteria</taxon>
        <taxon>Bacillati</taxon>
        <taxon>Actinomycetota</taxon>
        <taxon>Actinomycetes</taxon>
        <taxon>Mycobacteriales</taxon>
        <taxon>Tsukamurellaceae</taxon>
        <taxon>Tsukamurella</taxon>
    </lineage>
</organism>
<proteinExistence type="predicted"/>
<feature type="compositionally biased region" description="Low complexity" evidence="1">
    <location>
        <begin position="160"/>
        <end position="171"/>
    </location>
</feature>
<keyword evidence="3" id="KW-1185">Reference proteome</keyword>
<gene>
    <name evidence="2" type="ORF">KFZ73_17015</name>
</gene>
<protein>
    <submittedName>
        <fullName evidence="2">Uncharacterized protein</fullName>
    </submittedName>
</protein>
<dbReference type="Proteomes" id="UP000676853">
    <property type="component" value="Unassembled WGS sequence"/>
</dbReference>
<accession>A0ABS5NF68</accession>
<evidence type="ECO:0000313" key="3">
    <source>
        <dbReference type="Proteomes" id="UP000676853"/>
    </source>
</evidence>
<comment type="caution">
    <text evidence="2">The sequence shown here is derived from an EMBL/GenBank/DDBJ whole genome shotgun (WGS) entry which is preliminary data.</text>
</comment>
<reference evidence="2 3" key="1">
    <citation type="submission" date="2021-04" db="EMBL/GenBank/DDBJ databases">
        <title>Whole genome sequence analysis of a thiophenic sulfur metabolizing bacteria.</title>
        <authorList>
            <person name="Akhtar N."/>
            <person name="Akram J."/>
            <person name="Aslam A."/>
        </authorList>
    </citation>
    <scope>NUCLEOTIDE SEQUENCE [LARGE SCALE GENOMIC DNA]</scope>
    <source>
        <strain evidence="2 3">3OW</strain>
    </source>
</reference>
<evidence type="ECO:0000256" key="1">
    <source>
        <dbReference type="SAM" id="MobiDB-lite"/>
    </source>
</evidence>